<feature type="binding site" description="type 1 copper site" evidence="10">
    <location>
        <position position="164"/>
    </location>
    <ligand>
        <name>Cu cation</name>
        <dbReference type="ChEBI" id="CHEBI:23378"/>
        <label>1</label>
    </ligand>
</feature>
<evidence type="ECO:0000256" key="11">
    <source>
        <dbReference type="RuleBase" id="RU365025"/>
    </source>
</evidence>
<comment type="similarity">
    <text evidence="1 11">Belongs to the multicopper oxidase family.</text>
</comment>
<accession>A0A4S3KSH0</accession>
<dbReference type="Proteomes" id="UP000307749">
    <property type="component" value="Unassembled WGS sequence"/>
</dbReference>
<dbReference type="PRINTS" id="PR00695">
    <property type="entry name" value="CUNO2RDTASE"/>
</dbReference>
<dbReference type="NCBIfam" id="TIGR02376">
    <property type="entry name" value="Cu_nitrite_red"/>
    <property type="match status" value="1"/>
</dbReference>
<keyword evidence="8 10" id="KW-0186">Copper</keyword>
<comment type="subunit">
    <text evidence="2 11">Homotrimer.</text>
</comment>
<dbReference type="CDD" id="cd04208">
    <property type="entry name" value="CuRO_2_CuNIR"/>
    <property type="match status" value="1"/>
</dbReference>
<dbReference type="EC" id="1.7.2.1" evidence="3 11"/>
<dbReference type="STRING" id="993689.GCA_002077135_01719"/>
<evidence type="ECO:0000256" key="9">
    <source>
        <dbReference type="ARBA" id="ARBA00049340"/>
    </source>
</evidence>
<feature type="binding site" description="type 1 copper site" evidence="10">
    <location>
        <position position="177"/>
    </location>
    <ligand>
        <name>Cu cation</name>
        <dbReference type="ChEBI" id="CHEBI:23378"/>
        <label>1</label>
    </ligand>
</feature>
<dbReference type="AlphaFoldDB" id="A0A4S3KSH0"/>
<keyword evidence="7 11" id="KW-0560">Oxidoreductase</keyword>
<feature type="domain" description="Plastocyanin-like" evidence="12">
    <location>
        <begin position="81"/>
        <end position="186"/>
    </location>
</feature>
<comment type="cofactor">
    <cofactor evidence="11">
        <name>Cu(2+)</name>
        <dbReference type="ChEBI" id="CHEBI:29036"/>
    </cofactor>
    <text evidence="11">Binds 1 Cu(+) ion.</text>
</comment>
<dbReference type="SUPFAM" id="SSF49503">
    <property type="entry name" value="Cupredoxins"/>
    <property type="match status" value="2"/>
</dbReference>
<organism evidence="13 14">
    <name type="scientific">Metallibacterium scheffleri</name>
    <dbReference type="NCBI Taxonomy" id="993689"/>
    <lineage>
        <taxon>Bacteria</taxon>
        <taxon>Pseudomonadati</taxon>
        <taxon>Pseudomonadota</taxon>
        <taxon>Gammaproteobacteria</taxon>
        <taxon>Lysobacterales</taxon>
        <taxon>Rhodanobacteraceae</taxon>
        <taxon>Metallibacterium</taxon>
    </lineage>
</organism>
<dbReference type="Gene3D" id="2.60.40.420">
    <property type="entry name" value="Cupredoxins - blue copper proteins"/>
    <property type="match status" value="2"/>
</dbReference>
<evidence type="ECO:0000256" key="1">
    <source>
        <dbReference type="ARBA" id="ARBA00010609"/>
    </source>
</evidence>
<comment type="cofactor">
    <cofactor evidence="11">
        <name>Cu(+)</name>
        <dbReference type="ChEBI" id="CHEBI:49552"/>
    </cofactor>
    <text evidence="11">Binds 1 Cu(+) ion.</text>
</comment>
<evidence type="ECO:0000313" key="13">
    <source>
        <dbReference type="EMBL" id="THD11438.1"/>
    </source>
</evidence>
<dbReference type="PANTHER" id="PTHR11709">
    <property type="entry name" value="MULTI-COPPER OXIDASE"/>
    <property type="match status" value="1"/>
</dbReference>
<dbReference type="InterPro" id="IPR001287">
    <property type="entry name" value="NO2-reductase_Cu"/>
</dbReference>
<evidence type="ECO:0000256" key="7">
    <source>
        <dbReference type="ARBA" id="ARBA00023002"/>
    </source>
</evidence>
<evidence type="ECO:0000256" key="8">
    <source>
        <dbReference type="ARBA" id="ARBA00023008"/>
    </source>
</evidence>
<evidence type="ECO:0000256" key="10">
    <source>
        <dbReference type="PIRSR" id="PIRSR601287-1"/>
    </source>
</evidence>
<comment type="catalytic activity">
    <reaction evidence="9 11">
        <text>nitric oxide + Fe(III)-[cytochrome c] + H2O = Fe(II)-[cytochrome c] + nitrite + 2 H(+)</text>
        <dbReference type="Rhea" id="RHEA:15233"/>
        <dbReference type="Rhea" id="RHEA-COMP:10350"/>
        <dbReference type="Rhea" id="RHEA-COMP:14399"/>
        <dbReference type="ChEBI" id="CHEBI:15377"/>
        <dbReference type="ChEBI" id="CHEBI:15378"/>
        <dbReference type="ChEBI" id="CHEBI:16301"/>
        <dbReference type="ChEBI" id="CHEBI:16480"/>
        <dbReference type="ChEBI" id="CHEBI:29033"/>
        <dbReference type="ChEBI" id="CHEBI:29034"/>
        <dbReference type="EC" id="1.7.2.1"/>
    </reaction>
</comment>
<dbReference type="InterPro" id="IPR011707">
    <property type="entry name" value="Cu-oxidase-like_N"/>
</dbReference>
<evidence type="ECO:0000256" key="3">
    <source>
        <dbReference type="ARBA" id="ARBA00011882"/>
    </source>
</evidence>
<name>A0A4S3KSH0_9GAMM</name>
<evidence type="ECO:0000256" key="6">
    <source>
        <dbReference type="ARBA" id="ARBA00022737"/>
    </source>
</evidence>
<feature type="binding site" description="type 1 copper site" evidence="10">
    <location>
        <position position="172"/>
    </location>
    <ligand>
        <name>Cu cation</name>
        <dbReference type="ChEBI" id="CHEBI:23378"/>
        <label>1</label>
    </ligand>
</feature>
<dbReference type="FunFam" id="2.60.40.420:FF:000093">
    <property type="entry name" value="Copper-containing nitrite reductase"/>
    <property type="match status" value="1"/>
</dbReference>
<dbReference type="RefSeq" id="WP_081127068.1">
    <property type="nucleotide sequence ID" value="NZ_LDOS01000002.1"/>
</dbReference>
<evidence type="ECO:0000259" key="12">
    <source>
        <dbReference type="Pfam" id="PF07732"/>
    </source>
</evidence>
<dbReference type="InterPro" id="IPR045087">
    <property type="entry name" value="Cu-oxidase_fam"/>
</dbReference>
<dbReference type="GO" id="GO:0050421">
    <property type="term" value="F:nitrite reductase (NO-forming) activity"/>
    <property type="evidence" value="ECO:0007669"/>
    <property type="project" value="UniProtKB-EC"/>
</dbReference>
<reference evidence="13 14" key="1">
    <citation type="submission" date="2017-02" db="EMBL/GenBank/DDBJ databases">
        <title>Whole genome sequencing of Metallibacterium scheffleri DSM 24874 (T).</title>
        <authorList>
            <person name="Kumar S."/>
            <person name="Patil P."/>
            <person name="Patil P.B."/>
        </authorList>
    </citation>
    <scope>NUCLEOTIDE SEQUENCE [LARGE SCALE GENOMIC DNA]</scope>
    <source>
        <strain evidence="13 14">DSM 24874</strain>
    </source>
</reference>
<feature type="binding site" description="type 1 copper site" evidence="10">
    <location>
        <position position="163"/>
    </location>
    <ligand>
        <name>Cu cation</name>
        <dbReference type="ChEBI" id="CHEBI:23378"/>
        <label>1</label>
    </ligand>
</feature>
<dbReference type="InterPro" id="IPR008972">
    <property type="entry name" value="Cupredoxin"/>
</dbReference>
<dbReference type="EMBL" id="MWQO01000012">
    <property type="protein sequence ID" value="THD11438.1"/>
    <property type="molecule type" value="Genomic_DNA"/>
</dbReference>
<evidence type="ECO:0000256" key="2">
    <source>
        <dbReference type="ARBA" id="ARBA00011233"/>
    </source>
</evidence>
<dbReference type="CDD" id="cd11020">
    <property type="entry name" value="CuRO_1_CuNIR"/>
    <property type="match status" value="1"/>
</dbReference>
<evidence type="ECO:0000313" key="14">
    <source>
        <dbReference type="Proteomes" id="UP000307749"/>
    </source>
</evidence>
<feature type="binding site" description="type 1 copper site" evidence="10">
    <location>
        <position position="318"/>
    </location>
    <ligand>
        <name>Cu cation</name>
        <dbReference type="ChEBI" id="CHEBI:23378"/>
        <label>1</label>
    </ligand>
</feature>
<dbReference type="Pfam" id="PF07732">
    <property type="entry name" value="Cu-oxidase_3"/>
    <property type="match status" value="1"/>
</dbReference>
<keyword evidence="6" id="KW-0677">Repeat</keyword>
<dbReference type="OrthoDB" id="5290932at2"/>
<feature type="signal peptide" evidence="11">
    <location>
        <begin position="1"/>
        <end position="24"/>
    </location>
</feature>
<sequence length="365" mass="38766">MKRILASAITLALCCAALASTAHASPLPAGWTCTPALCGAPEGKPIVEKLLPPPEVPAPITRHYPAKVIVNLEAREVVGTLADGVKYDFYTFNGTVPGPMIRVRVGDTVEIRLKNAHSDHMPHNIDLHAVMGTGGGAANSIVIPGHEGAFEFKALHAGFFVYHCAMAPAAVHIANGMYGAIMVEPADGLPKVDKEFYVMQGEFYTQGAYMQPGLQALDMTKLLDEQPTYVVFNGAVGSLTGDHALHAEEGQTVRFFFANGGPNLTSSFHMIGGIWNTVWPWGGSNEDHNVQTISVPPGGAVIADTRLVVPGTFMLVDHAAVRMFNKGALGQLVVSGPEQPTLYRALWNRPFPPAGAMPAAASSTH</sequence>
<dbReference type="PANTHER" id="PTHR11709:SF394">
    <property type="entry name" value="FI03373P-RELATED"/>
    <property type="match status" value="1"/>
</dbReference>
<feature type="chain" id="PRO_5021037400" description="Copper-containing nitrite reductase" evidence="11">
    <location>
        <begin position="25"/>
        <end position="365"/>
    </location>
</feature>
<gene>
    <name evidence="13" type="ORF">B1806_03355</name>
</gene>
<protein>
    <recommendedName>
        <fullName evidence="4 11">Copper-containing nitrite reductase</fullName>
        <ecNumber evidence="3 11">1.7.2.1</ecNumber>
    </recommendedName>
</protein>
<keyword evidence="14" id="KW-1185">Reference proteome</keyword>
<dbReference type="GO" id="GO:0005507">
    <property type="term" value="F:copper ion binding"/>
    <property type="evidence" value="ECO:0007669"/>
    <property type="project" value="InterPro"/>
</dbReference>
<comment type="caution">
    <text evidence="13">The sequence shown here is derived from an EMBL/GenBank/DDBJ whole genome shotgun (WGS) entry which is preliminary data.</text>
</comment>
<evidence type="ECO:0000256" key="5">
    <source>
        <dbReference type="ARBA" id="ARBA00022723"/>
    </source>
</evidence>
<evidence type="ECO:0000256" key="4">
    <source>
        <dbReference type="ARBA" id="ARBA00017290"/>
    </source>
</evidence>
<feature type="binding site" description="type 1 copper site" evidence="10">
    <location>
        <position position="128"/>
    </location>
    <ligand>
        <name>Cu cation</name>
        <dbReference type="ChEBI" id="CHEBI:23378"/>
        <label>1</label>
    </ligand>
</feature>
<keyword evidence="11" id="KW-0732">Signal</keyword>
<keyword evidence="5 10" id="KW-0479">Metal-binding</keyword>
<proteinExistence type="inferred from homology"/>
<feature type="binding site" description="type 1 copper site" evidence="10">
    <location>
        <position position="123"/>
    </location>
    <ligand>
        <name>Cu cation</name>
        <dbReference type="ChEBI" id="CHEBI:23378"/>
        <label>1</label>
    </ligand>
</feature>